<organism evidence="12 13">
    <name type="scientific">Caenorhabditis angaria</name>
    <dbReference type="NCBI Taxonomy" id="860376"/>
    <lineage>
        <taxon>Eukaryota</taxon>
        <taxon>Metazoa</taxon>
        <taxon>Ecdysozoa</taxon>
        <taxon>Nematoda</taxon>
        <taxon>Chromadorea</taxon>
        <taxon>Rhabditida</taxon>
        <taxon>Rhabditina</taxon>
        <taxon>Rhabditomorpha</taxon>
        <taxon>Rhabditoidea</taxon>
        <taxon>Rhabditidae</taxon>
        <taxon>Peloderinae</taxon>
        <taxon>Caenorhabditis</taxon>
    </lineage>
</organism>
<feature type="region of interest" description="Disordered" evidence="9">
    <location>
        <begin position="1036"/>
        <end position="1112"/>
    </location>
</feature>
<gene>
    <name evidence="12" type="ORF">CAMP_LOCUS7805</name>
</gene>
<reference evidence="12" key="1">
    <citation type="submission" date="2022-11" db="EMBL/GenBank/DDBJ databases">
        <authorList>
            <person name="Kikuchi T."/>
        </authorList>
    </citation>
    <scope>NUCLEOTIDE SEQUENCE</scope>
    <source>
        <strain evidence="12">PS1010</strain>
    </source>
</reference>
<feature type="domain" description="Potassium channel" evidence="11">
    <location>
        <begin position="229"/>
        <end position="285"/>
    </location>
</feature>
<evidence type="ECO:0000256" key="5">
    <source>
        <dbReference type="ARBA" id="ARBA00023065"/>
    </source>
</evidence>
<protein>
    <recommendedName>
        <fullName evidence="11">Potassium channel domain-containing protein</fullName>
    </recommendedName>
</protein>
<keyword evidence="2 8" id="KW-0813">Transport</keyword>
<evidence type="ECO:0000313" key="12">
    <source>
        <dbReference type="EMBL" id="CAI5445168.1"/>
    </source>
</evidence>
<evidence type="ECO:0000313" key="13">
    <source>
        <dbReference type="Proteomes" id="UP001152747"/>
    </source>
</evidence>
<name>A0A9P1IIN3_9PELO</name>
<comment type="subcellular location">
    <subcellularLocation>
        <location evidence="1">Membrane</location>
        <topology evidence="1">Multi-pass membrane protein</topology>
    </subcellularLocation>
</comment>
<evidence type="ECO:0000256" key="7">
    <source>
        <dbReference type="ARBA" id="ARBA00023303"/>
    </source>
</evidence>
<evidence type="ECO:0000259" key="11">
    <source>
        <dbReference type="Pfam" id="PF07885"/>
    </source>
</evidence>
<feature type="region of interest" description="Disordered" evidence="9">
    <location>
        <begin position="565"/>
        <end position="592"/>
    </location>
</feature>
<evidence type="ECO:0000256" key="8">
    <source>
        <dbReference type="RuleBase" id="RU003857"/>
    </source>
</evidence>
<dbReference type="OrthoDB" id="297496at2759"/>
<keyword evidence="4 10" id="KW-1133">Transmembrane helix</keyword>
<proteinExistence type="inferred from homology"/>
<dbReference type="InterPro" id="IPR013099">
    <property type="entry name" value="K_chnl_dom"/>
</dbReference>
<feature type="transmembrane region" description="Helical" evidence="10">
    <location>
        <begin position="396"/>
        <end position="418"/>
    </location>
</feature>
<evidence type="ECO:0000256" key="10">
    <source>
        <dbReference type="SAM" id="Phobius"/>
    </source>
</evidence>
<dbReference type="PANTHER" id="PTHR11003:SF86">
    <property type="entry name" value="POTASSIUM CHANNEL DOMAIN-CONTAINING PROTEIN"/>
    <property type="match status" value="1"/>
</dbReference>
<comment type="caution">
    <text evidence="12">The sequence shown here is derived from an EMBL/GenBank/DDBJ whole genome shotgun (WGS) entry which is preliminary data.</text>
</comment>
<feature type="compositionally biased region" description="Polar residues" evidence="9">
    <location>
        <begin position="838"/>
        <end position="848"/>
    </location>
</feature>
<dbReference type="GO" id="GO:0015271">
    <property type="term" value="F:outward rectifier potassium channel activity"/>
    <property type="evidence" value="ECO:0007669"/>
    <property type="project" value="TreeGrafter"/>
</dbReference>
<feature type="transmembrane region" description="Helical" evidence="10">
    <location>
        <begin position="370"/>
        <end position="390"/>
    </location>
</feature>
<keyword evidence="3 8" id="KW-0812">Transmembrane</keyword>
<evidence type="ECO:0000256" key="1">
    <source>
        <dbReference type="ARBA" id="ARBA00004141"/>
    </source>
</evidence>
<dbReference type="Gene3D" id="1.10.287.70">
    <property type="match status" value="1"/>
</dbReference>
<feature type="region of interest" description="Disordered" evidence="9">
    <location>
        <begin position="896"/>
        <end position="981"/>
    </location>
</feature>
<dbReference type="PANTHER" id="PTHR11003">
    <property type="entry name" value="POTASSIUM CHANNEL, SUBFAMILY K"/>
    <property type="match status" value="1"/>
</dbReference>
<evidence type="ECO:0000256" key="3">
    <source>
        <dbReference type="ARBA" id="ARBA00022692"/>
    </source>
</evidence>
<feature type="transmembrane region" description="Helical" evidence="10">
    <location>
        <begin position="263"/>
        <end position="284"/>
    </location>
</feature>
<keyword evidence="6 10" id="KW-0472">Membrane</keyword>
<evidence type="ECO:0000256" key="9">
    <source>
        <dbReference type="SAM" id="MobiDB-lite"/>
    </source>
</evidence>
<dbReference type="EMBL" id="CANHGI010000003">
    <property type="protein sequence ID" value="CAI5445168.1"/>
    <property type="molecule type" value="Genomic_DNA"/>
</dbReference>
<dbReference type="Pfam" id="PF07885">
    <property type="entry name" value="Ion_trans_2"/>
    <property type="match status" value="2"/>
</dbReference>
<evidence type="ECO:0000256" key="4">
    <source>
        <dbReference type="ARBA" id="ARBA00022989"/>
    </source>
</evidence>
<dbReference type="GO" id="GO:0030322">
    <property type="term" value="P:stabilization of membrane potential"/>
    <property type="evidence" value="ECO:0007669"/>
    <property type="project" value="TreeGrafter"/>
</dbReference>
<dbReference type="GO" id="GO:0005886">
    <property type="term" value="C:plasma membrane"/>
    <property type="evidence" value="ECO:0007669"/>
    <property type="project" value="TreeGrafter"/>
</dbReference>
<sequence length="1112" mass="125680">MAMFLSQTMKHASPTTTVLADGYTDDALNSKYDNYRASRPYSRESLLSGTSLGSKVRLSQFSLLSRPDATTAEEDNEEDDENHYNQRKFQEQKNLLQNHVLKMFAGQFSRNGSFEVDDLDLDKSSSTSLPSAPPPKSFLAKCKYYYDKYKLHRVSACICLIFYSFFGAWLFYLVEHDYEKTVKLKEKQDLYELRSKTLQKLIKNTTAFNAIFQDFEYKLHKIRLPECLDWDYWGALFYVGTLFTTIGYGNIAPRTGLGRAMSIIYAIIGIPLVLAILSKCGKWLTTTLSIQWQQHRRRIKLKAKKTTNRLRGRKISKLEALEAGISDMMNTDTDEPESRTIPIWLALSICILFVCGCSSLFLIWETKWTFFTSLYFFCISLSTIGLGDIVPDHPHMFIIMFVLVILGLSIVSMLLSVIQIKMEEWLYHLIKKIQQEYNRALENGEIIDKDGLFRNVMSNEPTWMQLVAPTMLTGQQTDKLEQKVEQFERLLKESKDVQTDLSVAYVGTQVERFEQSMACDPMTDKILPQHRETQWSCQQELHLQNDDRAPITSRSFDYRDSISDATSLPIDSMSSPKMALRKHGNSARPGEDQCCQTDLAQFQIDEIAIKLASLQTQRVRPPIVERSMATSAYLDSPAEEQVLLKNGLSNADISALCEVISTSYHGSNPAEVLSCLVDRAVGGSEQEINRVMEKSQCTSDPGVDDKSQCTSLSIATLAKKLSHDKSQCTSLSESSPQNVKKTSTSDKSQCTSLCLSSDKQDKSQCTSISKDPTKKKQSSISTSMDKLFKSTSTSPMNSQAEKLKKQRSFATSPVPIPQISIAEEETQTSLHQTIDAFTQPSTSHSTEVATEMSLSEDISHKKSKRDQSSSPISQNNDDRSIQTSISEWFGKIFKGKDQSQQTSLAEDLKRKKSTTSTSTSDDSISEPHKRKNNSMMMMAPPTIMSSSCTMSTQYSPPPGCERNDNSRLSEPTHRARSSSTSGIGTSIFEEETRQEVIVQTDDSYLKIARRLDEYRNNKTQFLPVCAASPLSSKEVEPFKTDRPSERSHYYFGSRRSSLGRSRKKSRFDQNSAMGKSMDTEMLNDVLNENENEEESPPREQRKKSVNFAETPI</sequence>
<feature type="transmembrane region" description="Helical" evidence="10">
    <location>
        <begin position="341"/>
        <end position="363"/>
    </location>
</feature>
<accession>A0A9P1IIN3</accession>
<feature type="region of interest" description="Disordered" evidence="9">
    <location>
        <begin position="838"/>
        <end position="881"/>
    </location>
</feature>
<evidence type="ECO:0000256" key="2">
    <source>
        <dbReference type="ARBA" id="ARBA00022448"/>
    </source>
</evidence>
<keyword evidence="5 8" id="KW-0406">Ion transport</keyword>
<keyword evidence="7 8" id="KW-0407">Ion channel</keyword>
<keyword evidence="13" id="KW-1185">Reference proteome</keyword>
<feature type="compositionally biased region" description="Polar residues" evidence="9">
    <location>
        <begin position="943"/>
        <end position="954"/>
    </location>
</feature>
<dbReference type="Proteomes" id="UP001152747">
    <property type="component" value="Unassembled WGS sequence"/>
</dbReference>
<feature type="compositionally biased region" description="Basic and acidic residues" evidence="9">
    <location>
        <begin position="961"/>
        <end position="973"/>
    </location>
</feature>
<feature type="region of interest" description="Disordered" evidence="9">
    <location>
        <begin position="763"/>
        <end position="811"/>
    </location>
</feature>
<dbReference type="AlphaFoldDB" id="A0A9P1IIN3"/>
<feature type="compositionally biased region" description="Basic and acidic residues" evidence="9">
    <location>
        <begin position="1036"/>
        <end position="1048"/>
    </location>
</feature>
<feature type="transmembrane region" description="Helical" evidence="10">
    <location>
        <begin position="154"/>
        <end position="174"/>
    </location>
</feature>
<feature type="compositionally biased region" description="Polar residues" evidence="9">
    <location>
        <begin position="868"/>
        <end position="881"/>
    </location>
</feature>
<dbReference type="PRINTS" id="PR01333">
    <property type="entry name" value="2POREKCHANEL"/>
</dbReference>
<feature type="compositionally biased region" description="Polar residues" evidence="9">
    <location>
        <begin position="778"/>
        <end position="800"/>
    </location>
</feature>
<comment type="similarity">
    <text evidence="8">Belongs to the two pore domain potassium channel (TC 1.A.1.8) family.</text>
</comment>
<evidence type="ECO:0000256" key="6">
    <source>
        <dbReference type="ARBA" id="ARBA00023136"/>
    </source>
</evidence>
<dbReference type="GO" id="GO:0022841">
    <property type="term" value="F:potassium ion leak channel activity"/>
    <property type="evidence" value="ECO:0007669"/>
    <property type="project" value="TreeGrafter"/>
</dbReference>
<feature type="domain" description="Potassium channel" evidence="11">
    <location>
        <begin position="349"/>
        <end position="423"/>
    </location>
</feature>
<dbReference type="SUPFAM" id="SSF81324">
    <property type="entry name" value="Voltage-gated potassium channels"/>
    <property type="match status" value="2"/>
</dbReference>
<dbReference type="InterPro" id="IPR003280">
    <property type="entry name" value="2pore_dom_K_chnl"/>
</dbReference>